<dbReference type="SUPFAM" id="SSF53756">
    <property type="entry name" value="UDP-Glycosyltransferase/glycogen phosphorylase"/>
    <property type="match status" value="1"/>
</dbReference>
<dbReference type="PANTHER" id="PTHR12526:SF640">
    <property type="entry name" value="COLANIC ACID BIOSYNTHESIS GLYCOSYLTRANSFERASE WCAL-RELATED"/>
    <property type="match status" value="1"/>
</dbReference>
<dbReference type="GO" id="GO:0016757">
    <property type="term" value="F:glycosyltransferase activity"/>
    <property type="evidence" value="ECO:0007669"/>
    <property type="project" value="UniProtKB-KW"/>
</dbReference>
<feature type="domain" description="Glycosyl transferase family 1" evidence="4">
    <location>
        <begin position="174"/>
        <end position="337"/>
    </location>
</feature>
<dbReference type="Proteomes" id="UP000182059">
    <property type="component" value="Unassembled WGS sequence"/>
</dbReference>
<evidence type="ECO:0000256" key="2">
    <source>
        <dbReference type="ARBA" id="ARBA00022676"/>
    </source>
</evidence>
<dbReference type="CDD" id="cd03801">
    <property type="entry name" value="GT4_PimA-like"/>
    <property type="match status" value="1"/>
</dbReference>
<evidence type="ECO:0000259" key="5">
    <source>
        <dbReference type="Pfam" id="PF13439"/>
    </source>
</evidence>
<evidence type="ECO:0008006" key="8">
    <source>
        <dbReference type="Google" id="ProtNLM"/>
    </source>
</evidence>
<feature type="domain" description="Glycosyltransferase subfamily 4-like N-terminal" evidence="5">
    <location>
        <begin position="12"/>
        <end position="161"/>
    </location>
</feature>
<reference evidence="6 7" key="1">
    <citation type="journal article" date="2016" name="Environ. Microbiol.">
        <title>Genomic resolution of a cold subsurface aquifer community provides metabolic insights for novel microbes adapted to high CO concentrations.</title>
        <authorList>
            <person name="Probst A.J."/>
            <person name="Castelle C.J."/>
            <person name="Singh A."/>
            <person name="Brown C.T."/>
            <person name="Anantharaman K."/>
            <person name="Sharon I."/>
            <person name="Hug L.A."/>
            <person name="Burstein D."/>
            <person name="Emerson J.B."/>
            <person name="Thomas B.C."/>
            <person name="Banfield J.F."/>
        </authorList>
    </citation>
    <scope>NUCLEOTIDE SEQUENCE [LARGE SCALE GENOMIC DNA]</scope>
    <source>
        <strain evidence="6">CG2_30_43_9</strain>
    </source>
</reference>
<protein>
    <recommendedName>
        <fullName evidence="8">Glycosyl transferase family 1 domain-containing protein</fullName>
    </recommendedName>
</protein>
<sequence length="356" mass="39561">MKLLMIMYGKGIGGAELQFLELAQELSKRHQIRLVSLGGDGALKNDKLPKGIELQVFSYSGKIAAALALIKALLMNLPYRPHAIITTSFSANVLGYLISIFHSVKLVSLQTVSKAMRYPALDRLILKRFTKLIAGSTDIKKFLLQHGQSSERIEVINNWVDFTNRKVTADVASTREKFGIGTIDIVLGCIGRLHPQKGQEYLIRAFRILRERHPRLRLVLVGDGPNGDLFKREARDLGDAVIFTGSVVGSDYNNLLNAFDIYVQPSRFEGMPRTLLDAMFMEKPIVATAVNGNLDAIHDKKNGLLVPAENVDAIISATEDFLNKPEMAADLARQAHQDALTSFDMARQLQHIEQLL</sequence>
<evidence type="ECO:0000313" key="6">
    <source>
        <dbReference type="EMBL" id="OIP66431.1"/>
    </source>
</evidence>
<comment type="caution">
    <text evidence="6">The sequence shown here is derived from an EMBL/GenBank/DDBJ whole genome shotgun (WGS) entry which is preliminary data.</text>
</comment>
<organism evidence="6 7">
    <name type="scientific">Candidatus Nomurabacteria bacterium CG2_30_43_9</name>
    <dbReference type="NCBI Taxonomy" id="1805283"/>
    <lineage>
        <taxon>Bacteria</taxon>
        <taxon>Candidatus Nomuraibacteriota</taxon>
    </lineage>
</organism>
<dbReference type="AlphaFoldDB" id="A0A1J5GCV6"/>
<dbReference type="InterPro" id="IPR001296">
    <property type="entry name" value="Glyco_trans_1"/>
</dbReference>
<dbReference type="Pfam" id="PF00534">
    <property type="entry name" value="Glycos_transf_1"/>
    <property type="match status" value="1"/>
</dbReference>
<accession>A0A1J5GCV6</accession>
<name>A0A1J5GCV6_9BACT</name>
<comment type="similarity">
    <text evidence="1">Belongs to the glycosyltransferase group 1 family. Glycosyltransferase 4 subfamily.</text>
</comment>
<proteinExistence type="inferred from homology"/>
<evidence type="ECO:0000259" key="4">
    <source>
        <dbReference type="Pfam" id="PF00534"/>
    </source>
</evidence>
<evidence type="ECO:0000256" key="1">
    <source>
        <dbReference type="ARBA" id="ARBA00009481"/>
    </source>
</evidence>
<dbReference type="EMBL" id="MNYX01000011">
    <property type="protein sequence ID" value="OIP66431.1"/>
    <property type="molecule type" value="Genomic_DNA"/>
</dbReference>
<evidence type="ECO:0000256" key="3">
    <source>
        <dbReference type="ARBA" id="ARBA00022679"/>
    </source>
</evidence>
<keyword evidence="2" id="KW-0328">Glycosyltransferase</keyword>
<keyword evidence="3" id="KW-0808">Transferase</keyword>
<dbReference type="Pfam" id="PF13439">
    <property type="entry name" value="Glyco_transf_4"/>
    <property type="match status" value="1"/>
</dbReference>
<evidence type="ECO:0000313" key="7">
    <source>
        <dbReference type="Proteomes" id="UP000182059"/>
    </source>
</evidence>
<dbReference type="Gene3D" id="3.40.50.2000">
    <property type="entry name" value="Glycogen Phosphorylase B"/>
    <property type="match status" value="2"/>
</dbReference>
<dbReference type="InterPro" id="IPR028098">
    <property type="entry name" value="Glyco_trans_4-like_N"/>
</dbReference>
<dbReference type="PANTHER" id="PTHR12526">
    <property type="entry name" value="GLYCOSYLTRANSFERASE"/>
    <property type="match status" value="1"/>
</dbReference>
<gene>
    <name evidence="6" type="ORF">AUK15_00500</name>
</gene>